<evidence type="ECO:0000259" key="2">
    <source>
        <dbReference type="Pfam" id="PF00326"/>
    </source>
</evidence>
<accession>C8NE84</accession>
<feature type="domain" description="Peptidase S9 prolyl oligopeptidase catalytic" evidence="2">
    <location>
        <begin position="93"/>
        <end position="252"/>
    </location>
</feature>
<keyword evidence="4" id="KW-1185">Reference proteome</keyword>
<dbReference type="eggNOG" id="COG1073">
    <property type="taxonomic scope" value="Bacteria"/>
</dbReference>
<dbReference type="PANTHER" id="PTHR22946">
    <property type="entry name" value="DIENELACTONE HYDROLASE DOMAIN-CONTAINING PROTEIN-RELATED"/>
    <property type="match status" value="1"/>
</dbReference>
<dbReference type="STRING" id="638301.HMPREF0444_0229"/>
<evidence type="ECO:0000313" key="4">
    <source>
        <dbReference type="Proteomes" id="UP000005926"/>
    </source>
</evidence>
<dbReference type="GO" id="GO:0008236">
    <property type="term" value="F:serine-type peptidase activity"/>
    <property type="evidence" value="ECO:0007669"/>
    <property type="project" value="InterPro"/>
</dbReference>
<dbReference type="GO" id="GO:0006508">
    <property type="term" value="P:proteolysis"/>
    <property type="evidence" value="ECO:0007669"/>
    <property type="project" value="InterPro"/>
</dbReference>
<gene>
    <name evidence="3" type="ORF">HMPREF0444_0229</name>
</gene>
<dbReference type="Proteomes" id="UP000005926">
    <property type="component" value="Unassembled WGS sequence"/>
</dbReference>
<dbReference type="EMBL" id="ACKZ01000008">
    <property type="protein sequence ID" value="EEW37985.1"/>
    <property type="molecule type" value="Genomic_DNA"/>
</dbReference>
<dbReference type="HOGENOM" id="CLU_094948_1_0_9"/>
<proteinExistence type="predicted"/>
<dbReference type="AlphaFoldDB" id="C8NE84"/>
<sequence length="253" mass="28575">MIQIDYREVKGIPYAEVVDTALKDQVLPIVVFYHGWTGSKDRVVTIGVELAKRGIRAILPDQLLHGDRGVRLIGGEIWEIVANNIKELPILKEEMRQRGLLNEEKFGVSGLSMGGITTYALFNRYPEITAAASLMGSADPARFAKWTISSIWMTGATKEQCDALEAEIEKNKAFLDAMALAKQPEHINGRPLFLWHGTADDKVPYELNKEFYDSIKNEPYATKVEWHETQGEGHRVPHQVFEAVADFFQKVFQ</sequence>
<comment type="caution">
    <text evidence="3">The sequence shown here is derived from an EMBL/GenBank/DDBJ whole genome shotgun (WGS) entry which is preliminary data.</text>
</comment>
<dbReference type="SUPFAM" id="SSF53474">
    <property type="entry name" value="alpha/beta-Hydrolases"/>
    <property type="match status" value="1"/>
</dbReference>
<dbReference type="GO" id="GO:0052689">
    <property type="term" value="F:carboxylic ester hydrolase activity"/>
    <property type="evidence" value="ECO:0007669"/>
    <property type="project" value="UniProtKB-ARBA"/>
</dbReference>
<dbReference type="Gene3D" id="3.40.50.1820">
    <property type="entry name" value="alpha/beta hydrolase"/>
    <property type="match status" value="1"/>
</dbReference>
<name>C8NE84_9LACT</name>
<dbReference type="GeneID" id="78411505"/>
<dbReference type="Pfam" id="PF00326">
    <property type="entry name" value="Peptidase_S9"/>
    <property type="match status" value="1"/>
</dbReference>
<dbReference type="PANTHER" id="PTHR22946:SF9">
    <property type="entry name" value="POLYKETIDE TRANSFERASE AF380"/>
    <property type="match status" value="1"/>
</dbReference>
<keyword evidence="1" id="KW-0378">Hydrolase</keyword>
<reference evidence="3 4" key="1">
    <citation type="submission" date="2009-08" db="EMBL/GenBank/DDBJ databases">
        <authorList>
            <person name="Muzny D."/>
            <person name="Qin X."/>
            <person name="Deng J."/>
            <person name="Jiang H."/>
            <person name="Liu Y."/>
            <person name="Qu J."/>
            <person name="Song X.-Z."/>
            <person name="Zhang L."/>
            <person name="Thornton R."/>
            <person name="Coyle M."/>
            <person name="Francisco L."/>
            <person name="Jackson L."/>
            <person name="Javaid M."/>
            <person name="Korchina V."/>
            <person name="Kovar C."/>
            <person name="Mata R."/>
            <person name="Mathew T."/>
            <person name="Ngo R."/>
            <person name="Nguyen L."/>
            <person name="Nguyen N."/>
            <person name="Okwuonu G."/>
            <person name="Ongeri F."/>
            <person name="Pham C."/>
            <person name="Simmons D."/>
            <person name="Wilczek-Boney K."/>
            <person name="Hale W."/>
            <person name="Jakkamsetti A."/>
            <person name="Pham P."/>
            <person name="Ruth R."/>
            <person name="San Lucas F."/>
            <person name="Warren J."/>
            <person name="Zhang J."/>
            <person name="Zhao Z."/>
            <person name="Zhou C."/>
            <person name="Zhu D."/>
            <person name="Lee S."/>
            <person name="Bess C."/>
            <person name="Blankenburg K."/>
            <person name="Forbes L."/>
            <person name="Fu Q."/>
            <person name="Gubbala S."/>
            <person name="Hirani K."/>
            <person name="Jayaseelan J.C."/>
            <person name="Lara F."/>
            <person name="Munidasa M."/>
            <person name="Palculict T."/>
            <person name="Patil S."/>
            <person name="Pu L.-L."/>
            <person name="Saada N."/>
            <person name="Tang L."/>
            <person name="Weissenberger G."/>
            <person name="Zhu Y."/>
            <person name="Hemphill L."/>
            <person name="Shang Y."/>
            <person name="Youmans B."/>
            <person name="Ayvaz T."/>
            <person name="Ross M."/>
            <person name="Santibanez J."/>
            <person name="Aqrawi P."/>
            <person name="Gross S."/>
            <person name="Joshi V."/>
            <person name="Fowler G."/>
            <person name="Nazareth L."/>
            <person name="Reid J."/>
            <person name="Worley K."/>
            <person name="Petrosino J."/>
            <person name="Highlander S."/>
            <person name="Gibbs R."/>
        </authorList>
    </citation>
    <scope>NUCLEOTIDE SEQUENCE [LARGE SCALE GENOMIC DNA]</scope>
    <source>
        <strain evidence="3 4">ATCC 49175</strain>
    </source>
</reference>
<dbReference type="InterPro" id="IPR029058">
    <property type="entry name" value="AB_hydrolase_fold"/>
</dbReference>
<organism evidence="3 4">
    <name type="scientific">Granulicatella adiacens ATCC 49175</name>
    <dbReference type="NCBI Taxonomy" id="638301"/>
    <lineage>
        <taxon>Bacteria</taxon>
        <taxon>Bacillati</taxon>
        <taxon>Bacillota</taxon>
        <taxon>Bacilli</taxon>
        <taxon>Lactobacillales</taxon>
        <taxon>Carnobacteriaceae</taxon>
        <taxon>Granulicatella</taxon>
    </lineage>
</organism>
<dbReference type="InterPro" id="IPR050261">
    <property type="entry name" value="FrsA_esterase"/>
</dbReference>
<evidence type="ECO:0000313" key="3">
    <source>
        <dbReference type="EMBL" id="EEW37985.1"/>
    </source>
</evidence>
<protein>
    <recommendedName>
        <fullName evidence="2">Peptidase S9 prolyl oligopeptidase catalytic domain-containing protein</fullName>
    </recommendedName>
</protein>
<dbReference type="RefSeq" id="WP_005605202.1">
    <property type="nucleotide sequence ID" value="NZ_CP102283.1"/>
</dbReference>
<evidence type="ECO:0000256" key="1">
    <source>
        <dbReference type="ARBA" id="ARBA00022801"/>
    </source>
</evidence>
<dbReference type="InterPro" id="IPR001375">
    <property type="entry name" value="Peptidase_S9_cat"/>
</dbReference>